<reference evidence="3 4" key="1">
    <citation type="submission" date="2017-04" db="EMBL/GenBank/DDBJ databases">
        <title>Draft genome sequence of Tuber borchii Vittad., a whitish edible truffle.</title>
        <authorList>
            <consortium name="DOE Joint Genome Institute"/>
            <person name="Murat C."/>
            <person name="Kuo A."/>
            <person name="Barry K.W."/>
            <person name="Clum A."/>
            <person name="Dockter R.B."/>
            <person name="Fauchery L."/>
            <person name="Iotti M."/>
            <person name="Kohler A."/>
            <person name="Labutti K."/>
            <person name="Lindquist E.A."/>
            <person name="Lipzen A."/>
            <person name="Ohm R.A."/>
            <person name="Wang M."/>
            <person name="Grigoriev I.V."/>
            <person name="Zambonelli A."/>
            <person name="Martin F.M."/>
        </authorList>
    </citation>
    <scope>NUCLEOTIDE SEQUENCE [LARGE SCALE GENOMIC DNA]</scope>
    <source>
        <strain evidence="3 4">Tbo3840</strain>
    </source>
</reference>
<name>A0A2T6ZGE6_TUBBO</name>
<dbReference type="OrthoDB" id="1577640at2759"/>
<dbReference type="GO" id="GO:0043531">
    <property type="term" value="F:ADP binding"/>
    <property type="evidence" value="ECO:0007669"/>
    <property type="project" value="InterPro"/>
</dbReference>
<dbReference type="SUPFAM" id="SSF52540">
    <property type="entry name" value="P-loop containing nucleoside triphosphate hydrolases"/>
    <property type="match status" value="1"/>
</dbReference>
<dbReference type="Pfam" id="PF25000">
    <property type="entry name" value="DUF7779"/>
    <property type="match status" value="1"/>
</dbReference>
<dbReference type="AlphaFoldDB" id="A0A2T6ZGE6"/>
<dbReference type="Gene3D" id="3.40.50.300">
    <property type="entry name" value="P-loop containing nucleotide triphosphate hydrolases"/>
    <property type="match status" value="1"/>
</dbReference>
<evidence type="ECO:0000259" key="2">
    <source>
        <dbReference type="Pfam" id="PF25000"/>
    </source>
</evidence>
<evidence type="ECO:0000259" key="1">
    <source>
        <dbReference type="Pfam" id="PF00931"/>
    </source>
</evidence>
<proteinExistence type="predicted"/>
<feature type="domain" description="DUF7779" evidence="2">
    <location>
        <begin position="333"/>
        <end position="413"/>
    </location>
</feature>
<dbReference type="InterPro" id="IPR002182">
    <property type="entry name" value="NB-ARC"/>
</dbReference>
<gene>
    <name evidence="3" type="ORF">B9Z19DRAFT_435964</name>
</gene>
<evidence type="ECO:0000313" key="3">
    <source>
        <dbReference type="EMBL" id="PUU74526.1"/>
    </source>
</evidence>
<dbReference type="Proteomes" id="UP000244722">
    <property type="component" value="Unassembled WGS sequence"/>
</dbReference>
<sequence>MAQVNQAQSNIPGSWSGNKGSNSAYGSYNRFTTIVLPGGTDSGARSQSGVFGAGEAASRPHRLIPYCRNSRFTGRQSLLQAVKGFSECEGHNRVALYGLGGSGKTQIALEYVHQRAAESNCHIFWVQGSGVLKFSEGFKAIAQHVRIPLARAKTDETGFLLSVRRWFESPNSGSWILIVDNADNEADFIGNNSPIAKFIPQGTSGTLIFTTRSRLVASRQDCRMIEVGKMEEEEAQELFSKRYCGWGGLKDREKEAVAAILSSVHHLPLAVVGSAVFMTENATSPSIYWTILQENEGRMKHLLSRPFCDIHREVETESTLGTYFTTFDQIRQQMPPAADLLRLMAFLNHQNIPEELLTQCGLKGMDHSADFRCAIGKLLGLSLVTSAECQDKTFYQLDRLVQLSLQAYLQTNELNHGRAAALKAISRVFPQSRDGRQYIDPVYIPHALAATKDSTDPVAEELGFRVALYLLDMGSYDNADIQFRGCTAL</sequence>
<dbReference type="Pfam" id="PF00931">
    <property type="entry name" value="NB-ARC"/>
    <property type="match status" value="1"/>
</dbReference>
<dbReference type="InterPro" id="IPR056681">
    <property type="entry name" value="DUF7779"/>
</dbReference>
<feature type="domain" description="NB-ARC" evidence="1">
    <location>
        <begin position="86"/>
        <end position="241"/>
    </location>
</feature>
<protein>
    <submittedName>
        <fullName evidence="3">P-loop containing nucleoside triphosphate hydrolase protein</fullName>
    </submittedName>
</protein>
<dbReference type="PANTHER" id="PTHR35205">
    <property type="entry name" value="NB-ARC AND TPR DOMAIN PROTEIN"/>
    <property type="match status" value="1"/>
</dbReference>
<dbReference type="STRING" id="42251.A0A2T6ZGE6"/>
<accession>A0A2T6ZGE6</accession>
<dbReference type="InterPro" id="IPR027417">
    <property type="entry name" value="P-loop_NTPase"/>
</dbReference>
<keyword evidence="3" id="KW-0378">Hydrolase</keyword>
<keyword evidence="4" id="KW-1185">Reference proteome</keyword>
<dbReference type="PANTHER" id="PTHR35205:SF1">
    <property type="entry name" value="ZU5 DOMAIN-CONTAINING PROTEIN"/>
    <property type="match status" value="1"/>
</dbReference>
<organism evidence="3 4">
    <name type="scientific">Tuber borchii</name>
    <name type="common">White truffle</name>
    <dbReference type="NCBI Taxonomy" id="42251"/>
    <lineage>
        <taxon>Eukaryota</taxon>
        <taxon>Fungi</taxon>
        <taxon>Dikarya</taxon>
        <taxon>Ascomycota</taxon>
        <taxon>Pezizomycotina</taxon>
        <taxon>Pezizomycetes</taxon>
        <taxon>Pezizales</taxon>
        <taxon>Tuberaceae</taxon>
        <taxon>Tuber</taxon>
    </lineage>
</organism>
<evidence type="ECO:0000313" key="4">
    <source>
        <dbReference type="Proteomes" id="UP000244722"/>
    </source>
</evidence>
<dbReference type="GO" id="GO:0016787">
    <property type="term" value="F:hydrolase activity"/>
    <property type="evidence" value="ECO:0007669"/>
    <property type="project" value="UniProtKB-KW"/>
</dbReference>
<comment type="caution">
    <text evidence="3">The sequence shown here is derived from an EMBL/GenBank/DDBJ whole genome shotgun (WGS) entry which is preliminary data.</text>
</comment>
<dbReference type="EMBL" id="NESQ01000294">
    <property type="protein sequence ID" value="PUU74526.1"/>
    <property type="molecule type" value="Genomic_DNA"/>
</dbReference>